<dbReference type="PANTHER" id="PTHR23241">
    <property type="entry name" value="LATE EMBRYOGENESIS ABUNDANT PLANTS LEA-RELATED"/>
    <property type="match status" value="1"/>
</dbReference>
<dbReference type="Proteomes" id="UP000182259">
    <property type="component" value="Chromosome VII"/>
</dbReference>
<dbReference type="AlphaFoldDB" id="A0A1L0BFA4"/>
<feature type="transmembrane region" description="Helical" evidence="5">
    <location>
        <begin position="134"/>
        <end position="155"/>
    </location>
</feature>
<evidence type="ECO:0000313" key="10">
    <source>
        <dbReference type="Proteomes" id="UP000182334"/>
    </source>
</evidence>
<keyword evidence="10" id="KW-1185">Reference proteome</keyword>
<evidence type="ECO:0000256" key="5">
    <source>
        <dbReference type="SAM" id="Phobius"/>
    </source>
</evidence>
<feature type="transmembrane region" description="Helical" evidence="5">
    <location>
        <begin position="73"/>
        <end position="94"/>
    </location>
</feature>
<evidence type="ECO:0000313" key="9">
    <source>
        <dbReference type="Proteomes" id="UP000182259"/>
    </source>
</evidence>
<dbReference type="OrthoDB" id="1641132at2759"/>
<keyword evidence="3 5" id="KW-1133">Transmembrane helix</keyword>
<dbReference type="Proteomes" id="UP000182334">
    <property type="component" value="Chromosome II"/>
</dbReference>
<evidence type="ECO:0000256" key="3">
    <source>
        <dbReference type="ARBA" id="ARBA00022989"/>
    </source>
</evidence>
<accession>A0A1L0BFA4</accession>
<dbReference type="Pfam" id="PF13664">
    <property type="entry name" value="DUF4149"/>
    <property type="match status" value="1"/>
</dbReference>
<evidence type="ECO:0000313" key="7">
    <source>
        <dbReference type="EMBL" id="SGZ48951.1"/>
    </source>
</evidence>
<dbReference type="EMBL" id="LT635757">
    <property type="protein sequence ID" value="SGZ48951.1"/>
    <property type="molecule type" value="Genomic_DNA"/>
</dbReference>
<evidence type="ECO:0000259" key="6">
    <source>
        <dbReference type="Pfam" id="PF13664"/>
    </source>
</evidence>
<keyword evidence="4 5" id="KW-0472">Membrane</keyword>
<evidence type="ECO:0000256" key="1">
    <source>
        <dbReference type="ARBA" id="ARBA00004370"/>
    </source>
</evidence>
<dbReference type="PANTHER" id="PTHR23241:SF102">
    <property type="entry name" value="LD23009P"/>
    <property type="match status" value="1"/>
</dbReference>
<reference evidence="9 10" key="1">
    <citation type="submission" date="2016-10" db="EMBL/GenBank/DDBJ databases">
        <authorList>
            <person name="de Groot N.N."/>
        </authorList>
    </citation>
    <scope>NUCLEOTIDE SEQUENCE [LARGE SCALE GENOMIC DNA]</scope>
    <source>
        <strain evidence="7 10">CBS 141442</strain>
        <strain evidence="8 9">PYCC 4715</strain>
    </source>
</reference>
<feature type="transmembrane region" description="Helical" evidence="5">
    <location>
        <begin position="47"/>
        <end position="67"/>
    </location>
</feature>
<feature type="transmembrane region" description="Helical" evidence="5">
    <location>
        <begin position="6"/>
        <end position="26"/>
    </location>
</feature>
<dbReference type="InterPro" id="IPR053009">
    <property type="entry name" value="Xanthocillin_Biosynth-Assoc"/>
</dbReference>
<protein>
    <submittedName>
        <fullName evidence="7">CIC11C00000000929</fullName>
    </submittedName>
    <submittedName>
        <fullName evidence="8">CIC11C00000006025</fullName>
    </submittedName>
</protein>
<dbReference type="InterPro" id="IPR025423">
    <property type="entry name" value="TMEM205-like"/>
</dbReference>
<dbReference type="GO" id="GO:0016020">
    <property type="term" value="C:membrane"/>
    <property type="evidence" value="ECO:0007669"/>
    <property type="project" value="UniProtKB-SubCell"/>
</dbReference>
<sequence>MSVKSAVNLLLYSIAFGGGIMHSYIVSPIAFKHLQREEFSNLQNKVFPLYFLGQTAAPILIGLTSPLCPKTVGPVLLASAVAGALNYFWVLPVCKKIKEDRNKLVADKKHEQIVDGETVNSEEFTNLSKQFGMYHGISSLLNLVSLVTLGAYGFLLSKRF</sequence>
<comment type="subcellular location">
    <subcellularLocation>
        <location evidence="1">Membrane</location>
    </subcellularLocation>
</comment>
<feature type="domain" description="TMEM205-like" evidence="6">
    <location>
        <begin position="10"/>
        <end position="102"/>
    </location>
</feature>
<evidence type="ECO:0000256" key="2">
    <source>
        <dbReference type="ARBA" id="ARBA00022692"/>
    </source>
</evidence>
<keyword evidence="2 5" id="KW-0812">Transmembrane</keyword>
<proteinExistence type="predicted"/>
<name>A0A1L0BFA4_9ASCO</name>
<gene>
    <name evidence="8" type="ORF">SAMEA4029009_CIC11G00000006025</name>
    <name evidence="7" type="ORF">SAMEA4029010_CIC11G00000000929</name>
</gene>
<evidence type="ECO:0000313" key="8">
    <source>
        <dbReference type="EMBL" id="SGZ58697.1"/>
    </source>
</evidence>
<dbReference type="EMBL" id="LT635770">
    <property type="protein sequence ID" value="SGZ58697.1"/>
    <property type="molecule type" value="Genomic_DNA"/>
</dbReference>
<organism evidence="7 10">
    <name type="scientific">Sungouiella intermedia</name>
    <dbReference type="NCBI Taxonomy" id="45354"/>
    <lineage>
        <taxon>Eukaryota</taxon>
        <taxon>Fungi</taxon>
        <taxon>Dikarya</taxon>
        <taxon>Ascomycota</taxon>
        <taxon>Saccharomycotina</taxon>
        <taxon>Pichiomycetes</taxon>
        <taxon>Metschnikowiaceae</taxon>
        <taxon>Sungouiella</taxon>
    </lineage>
</organism>
<evidence type="ECO:0000256" key="4">
    <source>
        <dbReference type="ARBA" id="ARBA00023136"/>
    </source>
</evidence>